<dbReference type="InterPro" id="IPR032460">
    <property type="entry name" value="Symplekin/Pta1_N"/>
</dbReference>
<dbReference type="AlphaFoldDB" id="A0A6A6GVH7"/>
<dbReference type="InterPro" id="IPR011989">
    <property type="entry name" value="ARM-like"/>
</dbReference>
<feature type="region of interest" description="Disordered" evidence="4">
    <location>
        <begin position="304"/>
        <end position="326"/>
    </location>
</feature>
<name>A0A6A6GVH7_VIRVR</name>
<dbReference type="PANTHER" id="PTHR15245:SF20">
    <property type="entry name" value="SYMPLEKIN"/>
    <property type="match status" value="1"/>
</dbReference>
<feature type="region of interest" description="Disordered" evidence="4">
    <location>
        <begin position="545"/>
        <end position="568"/>
    </location>
</feature>
<evidence type="ECO:0000256" key="2">
    <source>
        <dbReference type="ARBA" id="ARBA00022664"/>
    </source>
</evidence>
<accession>A0A6A6GVH7</accession>
<dbReference type="OrthoDB" id="331600at2759"/>
<dbReference type="InterPro" id="IPR021850">
    <property type="entry name" value="Symplekin/Pta1"/>
</dbReference>
<dbReference type="InterPro" id="IPR016024">
    <property type="entry name" value="ARM-type_fold"/>
</dbReference>
<dbReference type="GO" id="GO:0006397">
    <property type="term" value="P:mRNA processing"/>
    <property type="evidence" value="ECO:0007669"/>
    <property type="project" value="UniProtKB-KW"/>
</dbReference>
<dbReference type="SUPFAM" id="SSF48371">
    <property type="entry name" value="ARM repeat"/>
    <property type="match status" value="1"/>
</dbReference>
<dbReference type="EMBL" id="ML991867">
    <property type="protein sequence ID" value="KAF2229323.1"/>
    <property type="molecule type" value="Genomic_DNA"/>
</dbReference>
<keyword evidence="3" id="KW-0539">Nucleus</keyword>
<dbReference type="Pfam" id="PF11935">
    <property type="entry name" value="SYMPK_PTA1_N"/>
    <property type="match status" value="1"/>
</dbReference>
<reference evidence="6" key="1">
    <citation type="journal article" date="2020" name="Stud. Mycol.">
        <title>101 Dothideomycetes genomes: a test case for predicting lifestyles and emergence of pathogens.</title>
        <authorList>
            <person name="Haridas S."/>
            <person name="Albert R."/>
            <person name="Binder M."/>
            <person name="Bloem J."/>
            <person name="Labutti K."/>
            <person name="Salamov A."/>
            <person name="Andreopoulos B."/>
            <person name="Baker S."/>
            <person name="Barry K."/>
            <person name="Bills G."/>
            <person name="Bluhm B."/>
            <person name="Cannon C."/>
            <person name="Castanera R."/>
            <person name="Culley D."/>
            <person name="Daum C."/>
            <person name="Ezra D."/>
            <person name="Gonzalez J."/>
            <person name="Henrissat B."/>
            <person name="Kuo A."/>
            <person name="Liang C."/>
            <person name="Lipzen A."/>
            <person name="Lutzoni F."/>
            <person name="Magnuson J."/>
            <person name="Mondo S."/>
            <person name="Nolan M."/>
            <person name="Ohm R."/>
            <person name="Pangilinan J."/>
            <person name="Park H.-J."/>
            <person name="Ramirez L."/>
            <person name="Alfaro M."/>
            <person name="Sun H."/>
            <person name="Tritt A."/>
            <person name="Yoshinaga Y."/>
            <person name="Zwiers L.-H."/>
            <person name="Turgeon B."/>
            <person name="Goodwin S."/>
            <person name="Spatafora J."/>
            <person name="Crous P."/>
            <person name="Grigoriev I."/>
        </authorList>
    </citation>
    <scope>NUCLEOTIDE SEQUENCE</scope>
    <source>
        <strain evidence="6">Tuck. ex Michener</strain>
    </source>
</reference>
<keyword evidence="2" id="KW-0507">mRNA processing</keyword>
<evidence type="ECO:0000259" key="5">
    <source>
        <dbReference type="Pfam" id="PF11935"/>
    </source>
</evidence>
<gene>
    <name evidence="6" type="ORF">EV356DRAFT_493984</name>
</gene>
<comment type="subcellular location">
    <subcellularLocation>
        <location evidence="1">Nucleus</location>
    </subcellularLocation>
</comment>
<keyword evidence="7" id="KW-1185">Reference proteome</keyword>
<organism evidence="6 7">
    <name type="scientific">Viridothelium virens</name>
    <name type="common">Speckled blister lichen</name>
    <name type="synonym">Trypethelium virens</name>
    <dbReference type="NCBI Taxonomy" id="1048519"/>
    <lineage>
        <taxon>Eukaryota</taxon>
        <taxon>Fungi</taxon>
        <taxon>Dikarya</taxon>
        <taxon>Ascomycota</taxon>
        <taxon>Pezizomycotina</taxon>
        <taxon>Dothideomycetes</taxon>
        <taxon>Dothideomycetes incertae sedis</taxon>
        <taxon>Trypetheliales</taxon>
        <taxon>Trypetheliaceae</taxon>
        <taxon>Viridothelium</taxon>
    </lineage>
</organism>
<sequence>MATIADKIANLDKARSLVLSDSVYYKDIIPAILPSIDPNAQVELRRWGADFLAEAFASPTFAQDKKQEASLRALDTLKGLLELQPEDMDTAKSVVQAASSIYPLIFRYTISNPNDSTTWQKMAAIKSNILRRMDSAVPGIRICCIKFIQRVVQTQTPGLIADPRRPEQNDISIALVPRDHPLIPPKTLEPEASGLLDRLLSTLQDNESTALIVDATLCSLGVLVRARPSIAPKIVSAVLNFNPFRQADRPMTPTLKLEIRSMERTAKCFSTSILKMTKIPQHLQGQTAQRLEQHIQRLQQMRQEIDGGSRKRAAPAEPTDGLDHAKRQRLGAEVPTPTQGGVYPPLPPGPHSVAQLFTLTQDAGATSFDVQQLPIDLIVRILVPIIGALDKTKLDGAVNAVRSRYLQLTAAPPISALGAAAAATGLNNRSGGDEEDDDYEPDYEPTEDATQIMNKLDNTSSPSVLPEAPPEVALGPFRLPTPSPMSEEETEACGKVTIRRVFGTMAELDERAPAKTTQLGFNRLAASNHDRDAWVTMITRLATRPSAGLEEDNPPIKSEDDYSSNANRKRRSLNDMIRDSLYLYVVEDFRRRLGVAISWLNEEWYNDRVQPLENGDGSGPVPKHYEKWALKVLDGIVPYIDANDKSRVIQYLSEIPELTTNMIDRVKRLAGDPERVALTTQSLLYLAMFKPPVRDMAIDALEDLWRNNAEARPSAAKMLKRWRPHVLEEVSTKAAEEFK</sequence>
<proteinExistence type="predicted"/>
<dbReference type="GO" id="GO:0005847">
    <property type="term" value="C:mRNA cleavage and polyadenylation specificity factor complex"/>
    <property type="evidence" value="ECO:0007669"/>
    <property type="project" value="TreeGrafter"/>
</dbReference>
<evidence type="ECO:0000256" key="3">
    <source>
        <dbReference type="ARBA" id="ARBA00023242"/>
    </source>
</evidence>
<evidence type="ECO:0000256" key="4">
    <source>
        <dbReference type="SAM" id="MobiDB-lite"/>
    </source>
</evidence>
<dbReference type="Gene3D" id="1.25.10.10">
    <property type="entry name" value="Leucine-rich Repeat Variant"/>
    <property type="match status" value="1"/>
</dbReference>
<feature type="domain" description="Symplekin/Pta1 N-terminal" evidence="5">
    <location>
        <begin position="87"/>
        <end position="305"/>
    </location>
</feature>
<evidence type="ECO:0000313" key="7">
    <source>
        <dbReference type="Proteomes" id="UP000800092"/>
    </source>
</evidence>
<evidence type="ECO:0000256" key="1">
    <source>
        <dbReference type="ARBA" id="ARBA00004123"/>
    </source>
</evidence>
<evidence type="ECO:0000313" key="6">
    <source>
        <dbReference type="EMBL" id="KAF2229323.1"/>
    </source>
</evidence>
<protein>
    <recommendedName>
        <fullName evidence="5">Symplekin/Pta1 N-terminal domain-containing protein</fullName>
    </recommendedName>
</protein>
<dbReference type="Proteomes" id="UP000800092">
    <property type="component" value="Unassembled WGS sequence"/>
</dbReference>
<dbReference type="PANTHER" id="PTHR15245">
    <property type="entry name" value="SYMPLEKIN-RELATED"/>
    <property type="match status" value="1"/>
</dbReference>